<dbReference type="InterPro" id="IPR001223">
    <property type="entry name" value="Glyco_hydro18_cat"/>
</dbReference>
<dbReference type="Pfam" id="PF00704">
    <property type="entry name" value="Glyco_hydro_18"/>
    <property type="match status" value="1"/>
</dbReference>
<reference evidence="7 8" key="1">
    <citation type="journal article" date="2024" name="Nat. Commun.">
        <title>Phylogenomics reveals the evolutionary origins of lichenization in chlorophyte algae.</title>
        <authorList>
            <person name="Puginier C."/>
            <person name="Libourel C."/>
            <person name="Otte J."/>
            <person name="Skaloud P."/>
            <person name="Haon M."/>
            <person name="Grisel S."/>
            <person name="Petersen M."/>
            <person name="Berrin J.G."/>
            <person name="Delaux P.M."/>
            <person name="Dal Grande F."/>
            <person name="Keller J."/>
        </authorList>
    </citation>
    <scope>NUCLEOTIDE SEQUENCE [LARGE SCALE GENOMIC DNA]</scope>
    <source>
        <strain evidence="7 8">SAG 2036</strain>
    </source>
</reference>
<keyword evidence="8" id="KW-1185">Reference proteome</keyword>
<proteinExistence type="inferred from homology"/>
<keyword evidence="5" id="KW-0732">Signal</keyword>
<evidence type="ECO:0000256" key="5">
    <source>
        <dbReference type="SAM" id="SignalP"/>
    </source>
</evidence>
<dbReference type="GO" id="GO:0004553">
    <property type="term" value="F:hydrolase activity, hydrolyzing O-glycosyl compounds"/>
    <property type="evidence" value="ECO:0007669"/>
    <property type="project" value="InterPro"/>
</dbReference>
<evidence type="ECO:0000256" key="1">
    <source>
        <dbReference type="ARBA" id="ARBA00022801"/>
    </source>
</evidence>
<evidence type="ECO:0000259" key="6">
    <source>
        <dbReference type="PROSITE" id="PS51910"/>
    </source>
</evidence>
<dbReference type="PANTHER" id="PTHR46476:SF13">
    <property type="entry name" value="2, PUTATIVE, EXPRESSED-RELATED"/>
    <property type="match status" value="1"/>
</dbReference>
<dbReference type="PROSITE" id="PS01095">
    <property type="entry name" value="GH18_1"/>
    <property type="match status" value="1"/>
</dbReference>
<comment type="similarity">
    <text evidence="4">Belongs to the glycosyl hydrolase 18 family.</text>
</comment>
<dbReference type="AlphaFoldDB" id="A0AAW1NP12"/>
<dbReference type="SUPFAM" id="SSF51445">
    <property type="entry name" value="(Trans)glycosidases"/>
    <property type="match status" value="1"/>
</dbReference>
<evidence type="ECO:0000256" key="2">
    <source>
        <dbReference type="ARBA" id="ARBA00023295"/>
    </source>
</evidence>
<dbReference type="PROSITE" id="PS51910">
    <property type="entry name" value="GH18_2"/>
    <property type="match status" value="1"/>
</dbReference>
<keyword evidence="1 3" id="KW-0378">Hydrolase</keyword>
<keyword evidence="2 3" id="KW-0326">Glycosidase</keyword>
<gene>
    <name evidence="7" type="ORF">WJX73_008377</name>
</gene>
<dbReference type="GO" id="GO:0005975">
    <property type="term" value="P:carbohydrate metabolic process"/>
    <property type="evidence" value="ECO:0007669"/>
    <property type="project" value="InterPro"/>
</dbReference>
<feature type="domain" description="GH18" evidence="6">
    <location>
        <begin position="31"/>
        <end position="304"/>
    </location>
</feature>
<evidence type="ECO:0000313" key="7">
    <source>
        <dbReference type="EMBL" id="KAK9787359.1"/>
    </source>
</evidence>
<name>A0AAW1NP12_9CHLO</name>
<dbReference type="PANTHER" id="PTHR46476">
    <property type="entry name" value="CHITINASE 2-LIKE"/>
    <property type="match status" value="1"/>
</dbReference>
<dbReference type="EMBL" id="JALJOQ010000250">
    <property type="protein sequence ID" value="KAK9787359.1"/>
    <property type="molecule type" value="Genomic_DNA"/>
</dbReference>
<accession>A0AAW1NP12</accession>
<feature type="signal peptide" evidence="5">
    <location>
        <begin position="1"/>
        <end position="21"/>
    </location>
</feature>
<organism evidence="7 8">
    <name type="scientific">Symbiochloris irregularis</name>
    <dbReference type="NCBI Taxonomy" id="706552"/>
    <lineage>
        <taxon>Eukaryota</taxon>
        <taxon>Viridiplantae</taxon>
        <taxon>Chlorophyta</taxon>
        <taxon>core chlorophytes</taxon>
        <taxon>Trebouxiophyceae</taxon>
        <taxon>Trebouxiales</taxon>
        <taxon>Trebouxiaceae</taxon>
        <taxon>Symbiochloris</taxon>
    </lineage>
</organism>
<feature type="chain" id="PRO_5043676887" description="GH18 domain-containing protein" evidence="5">
    <location>
        <begin position="22"/>
        <end position="305"/>
    </location>
</feature>
<dbReference type="Gene3D" id="3.20.20.80">
    <property type="entry name" value="Glycosidases"/>
    <property type="match status" value="1"/>
</dbReference>
<dbReference type="InterPro" id="IPR017853">
    <property type="entry name" value="GH"/>
</dbReference>
<dbReference type="Proteomes" id="UP001465755">
    <property type="component" value="Unassembled WGS sequence"/>
</dbReference>
<evidence type="ECO:0000256" key="4">
    <source>
        <dbReference type="RuleBase" id="RU004453"/>
    </source>
</evidence>
<sequence>MTSRALLIGALLLAGTASTLGQGTDSSSSQPYLVEYIGAKGSGTAGSILQNLEQNSDSWFTADNIQPYFILAFAREDDNAVGSGNFVPHWDSSITPADIASFKTSFTNVKFLVSLGGATLTSGANYVWQPQSGDCSSWIAAAAQSVSALISEYHLDGIDIDFENFESGDSSFPTCIAGLINSLQSQGSTEVSIAPFPSIESQYAALYKAASSGICFVNFQAYAQPAPTGISGYESLYNSVLNNPYPSSKLLLGVQTSQAPSDITSIFQDLYSNSLINGAFFFEADDSAPSYSAENSIMQSLASSS</sequence>
<evidence type="ECO:0000313" key="8">
    <source>
        <dbReference type="Proteomes" id="UP001465755"/>
    </source>
</evidence>
<dbReference type="InterPro" id="IPR001579">
    <property type="entry name" value="Glyco_hydro_18_chit_AS"/>
</dbReference>
<evidence type="ECO:0000256" key="3">
    <source>
        <dbReference type="RuleBase" id="RU000489"/>
    </source>
</evidence>
<protein>
    <recommendedName>
        <fullName evidence="6">GH18 domain-containing protein</fullName>
    </recommendedName>
</protein>
<comment type="caution">
    <text evidence="7">The sequence shown here is derived from an EMBL/GenBank/DDBJ whole genome shotgun (WGS) entry which is preliminary data.</text>
</comment>